<feature type="compositionally biased region" description="Low complexity" evidence="2">
    <location>
        <begin position="520"/>
        <end position="529"/>
    </location>
</feature>
<feature type="compositionally biased region" description="Basic and acidic residues" evidence="2">
    <location>
        <begin position="602"/>
        <end position="619"/>
    </location>
</feature>
<evidence type="ECO:0000313" key="4">
    <source>
        <dbReference type="EMBL" id="QPG94211.1"/>
    </source>
</evidence>
<feature type="compositionally biased region" description="Basic and acidic residues" evidence="2">
    <location>
        <begin position="440"/>
        <end position="451"/>
    </location>
</feature>
<evidence type="ECO:0000313" key="5">
    <source>
        <dbReference type="Proteomes" id="UP000594364"/>
    </source>
</evidence>
<dbReference type="PANTHER" id="PTHR43827:SF13">
    <property type="entry name" value="ALDO_KETO REDUCTASE FAMILY PROTEIN"/>
    <property type="match status" value="1"/>
</dbReference>
<dbReference type="OrthoDB" id="416253at2759"/>
<evidence type="ECO:0000256" key="2">
    <source>
        <dbReference type="SAM" id="MobiDB-lite"/>
    </source>
</evidence>
<gene>
    <name evidence="4" type="ORF">C2857_005383</name>
</gene>
<keyword evidence="5" id="KW-1185">Reference proteome</keyword>
<proteinExistence type="predicted"/>
<name>A0A7S9KKW9_EPIFF</name>
<protein>
    <recommendedName>
        <fullName evidence="3">NADP-dependent oxidoreductase domain-containing protein</fullName>
    </recommendedName>
</protein>
<sequence>MASKLSINSTVKLNSGHGLPVLGFGVYQTPKDTATEIDSASAYKNQGPSAASIAASGVPRSEVFFTTKVPMSGKPLSYDNTISLVSTALQDTQLGYLDLVLIHSPYGGTENRLGAWKALVELVDAGKVRSIGVSNYGVHHLDQLEEYIKRLEQERGGPGKGGVISVGQWEVHPWLTRPDIVKWCRERNIAVEAYCPIVRGERWGEPKVKAAAEKYGKTEAQILLRWSLQRGYVPLVKSVTPSRIAENADIFDFELTDEEVKGIATEEYTPCAWDPTVEPIKNDSPLARTANVAITGKHTMPVQRTFTLIPPAATTRGESPERSAQHARPMTSKQVRKAYKASTRGPPMSRAESRKQEKAEQERIRKEFEKEKAAAKARSAREKRKEKEQAEREQKKKRGMPLVSVRPSQDTIARFVRGNGSGKKRNSAGRALEDEGGDEGDGRDTVRRECEEMSSSRASPPRRTASHDQRELDLISEEDESGLEELLDTISKEQCRTGPRQHEQLDTDDMAEAKPPPSASPQQAAHQEAIMPPPSEPPSSCLPQKPQPPQIPRISLAPPRKKPSAPTPSPPLVPQQSPPMSTQAILGNLDDFFPSSSQQARELQDDAPRETRIPPEKPRHPIANQEQEPTTLRPEPVHRSPPPHAPRRFFTSSGSNELVSLAIQRSRRTAALQEIQEQELSQVYSPDDTWALQSLPSPHRPKNTSPTLLQKTNPDAGMGNAPATTTAEKENVRPEMPSSCSISDSQETEYGGEWVDELPLDLII</sequence>
<feature type="compositionally biased region" description="Polar residues" evidence="2">
    <location>
        <begin position="703"/>
        <end position="713"/>
    </location>
</feature>
<dbReference type="Pfam" id="PF00248">
    <property type="entry name" value="Aldo_ket_red"/>
    <property type="match status" value="1"/>
</dbReference>
<dbReference type="InterPro" id="IPR023210">
    <property type="entry name" value="NADP_OxRdtase_dom"/>
</dbReference>
<dbReference type="GO" id="GO:0016491">
    <property type="term" value="F:oxidoreductase activity"/>
    <property type="evidence" value="ECO:0007669"/>
    <property type="project" value="UniProtKB-KW"/>
</dbReference>
<feature type="region of interest" description="Disordered" evidence="2">
    <location>
        <begin position="307"/>
        <end position="653"/>
    </location>
</feature>
<feature type="compositionally biased region" description="Acidic residues" evidence="2">
    <location>
        <begin position="474"/>
        <end position="487"/>
    </location>
</feature>
<feature type="compositionally biased region" description="Basic and acidic residues" evidence="2">
    <location>
        <begin position="490"/>
        <end position="505"/>
    </location>
</feature>
<organism evidence="4 5">
    <name type="scientific">Epichloe festucae (strain Fl1)</name>
    <dbReference type="NCBI Taxonomy" id="877507"/>
    <lineage>
        <taxon>Eukaryota</taxon>
        <taxon>Fungi</taxon>
        <taxon>Dikarya</taxon>
        <taxon>Ascomycota</taxon>
        <taxon>Pezizomycotina</taxon>
        <taxon>Sordariomycetes</taxon>
        <taxon>Hypocreomycetidae</taxon>
        <taxon>Hypocreales</taxon>
        <taxon>Clavicipitaceae</taxon>
        <taxon>Epichloe</taxon>
    </lineage>
</organism>
<dbReference type="CDD" id="cd19071">
    <property type="entry name" value="AKR_AKR1-5-like"/>
    <property type="match status" value="1"/>
</dbReference>
<dbReference type="InterPro" id="IPR036812">
    <property type="entry name" value="NAD(P)_OxRdtase_dom_sf"/>
</dbReference>
<dbReference type="AlphaFoldDB" id="A0A7S9KKW9"/>
<keyword evidence="1" id="KW-0560">Oxidoreductase</keyword>
<feature type="compositionally biased region" description="Pro residues" evidence="2">
    <location>
        <begin position="565"/>
        <end position="577"/>
    </location>
</feature>
<reference evidence="4 5" key="1">
    <citation type="journal article" date="2018" name="PLoS Genet.">
        <title>Repeat elements organise 3D genome structure and mediate transcription in the filamentous fungus Epichloe festucae.</title>
        <authorList>
            <person name="Winter D.J."/>
            <person name="Ganley A.R.D."/>
            <person name="Young C.A."/>
            <person name="Liachko I."/>
            <person name="Schardl C.L."/>
            <person name="Dupont P.Y."/>
            <person name="Berry D."/>
            <person name="Ram A."/>
            <person name="Scott B."/>
            <person name="Cox M.P."/>
        </authorList>
    </citation>
    <scope>NUCLEOTIDE SEQUENCE [LARGE SCALE GENOMIC DNA]</scope>
    <source>
        <strain evidence="4 5">Fl1</strain>
    </source>
</reference>
<dbReference type="EMBL" id="CP031385">
    <property type="protein sequence ID" value="QPG94211.1"/>
    <property type="molecule type" value="Genomic_DNA"/>
</dbReference>
<feature type="compositionally biased region" description="Basic and acidic residues" evidence="2">
    <location>
        <begin position="351"/>
        <end position="394"/>
    </location>
</feature>
<dbReference type="InterPro" id="IPR020471">
    <property type="entry name" value="AKR"/>
</dbReference>
<dbReference type="PROSITE" id="PS00063">
    <property type="entry name" value="ALDOKETO_REDUCTASE_3"/>
    <property type="match status" value="1"/>
</dbReference>
<feature type="region of interest" description="Disordered" evidence="2">
    <location>
        <begin position="689"/>
        <end position="750"/>
    </location>
</feature>
<evidence type="ECO:0000256" key="1">
    <source>
        <dbReference type="ARBA" id="ARBA00023002"/>
    </source>
</evidence>
<dbReference type="SUPFAM" id="SSF51430">
    <property type="entry name" value="NAD(P)-linked oxidoreductase"/>
    <property type="match status" value="1"/>
</dbReference>
<dbReference type="PRINTS" id="PR00069">
    <property type="entry name" value="ALDKETRDTASE"/>
</dbReference>
<evidence type="ECO:0000259" key="3">
    <source>
        <dbReference type="Pfam" id="PF00248"/>
    </source>
</evidence>
<dbReference type="PROSITE" id="PS00062">
    <property type="entry name" value="ALDOKETO_REDUCTASE_2"/>
    <property type="match status" value="1"/>
</dbReference>
<dbReference type="PANTHER" id="PTHR43827">
    <property type="entry name" value="2,5-DIKETO-D-GLUCONIC ACID REDUCTASE"/>
    <property type="match status" value="1"/>
</dbReference>
<dbReference type="InterPro" id="IPR018170">
    <property type="entry name" value="Aldo/ket_reductase_CS"/>
</dbReference>
<accession>A0A7S9KKW9</accession>
<dbReference type="Gene3D" id="3.20.20.100">
    <property type="entry name" value="NADP-dependent oxidoreductase domain"/>
    <property type="match status" value="1"/>
</dbReference>
<feature type="domain" description="NADP-dependent oxidoreductase" evidence="3">
    <location>
        <begin position="36"/>
        <end position="263"/>
    </location>
</feature>
<dbReference type="Proteomes" id="UP000594364">
    <property type="component" value="Chromosome 1"/>
</dbReference>